<name>A0A2C8F8I4_9BACT</name>
<dbReference type="EC" id="2.7.2.7" evidence="6"/>
<keyword evidence="1 6" id="KW-0963">Cytoplasm</keyword>
<dbReference type="GO" id="GO:0005737">
    <property type="term" value="C:cytoplasm"/>
    <property type="evidence" value="ECO:0007669"/>
    <property type="project" value="UniProtKB-SubCell"/>
</dbReference>
<organism evidence="8 9">
    <name type="scientific">Pseudodesulfovibrio profundus</name>
    <dbReference type="NCBI Taxonomy" id="57320"/>
    <lineage>
        <taxon>Bacteria</taxon>
        <taxon>Pseudomonadati</taxon>
        <taxon>Thermodesulfobacteriota</taxon>
        <taxon>Desulfovibrionia</taxon>
        <taxon>Desulfovibrionales</taxon>
        <taxon>Desulfovibrionaceae</taxon>
    </lineage>
</organism>
<dbReference type="Gene3D" id="3.30.420.40">
    <property type="match status" value="2"/>
</dbReference>
<dbReference type="PANTHER" id="PTHR21060">
    <property type="entry name" value="ACETATE KINASE"/>
    <property type="match status" value="1"/>
</dbReference>
<dbReference type="KEGG" id="pprf:DPRO_1964"/>
<dbReference type="NCBIfam" id="NF002834">
    <property type="entry name" value="PRK03011.1-5"/>
    <property type="match status" value="1"/>
</dbReference>
<evidence type="ECO:0000256" key="4">
    <source>
        <dbReference type="ARBA" id="ARBA00022777"/>
    </source>
</evidence>
<reference evidence="9" key="1">
    <citation type="submission" date="2017-09" db="EMBL/GenBank/DDBJ databases">
        <authorList>
            <person name="Regsiter A."/>
            <person name="William W."/>
        </authorList>
    </citation>
    <scope>NUCLEOTIDE SEQUENCE [LARGE SCALE GENOMIC DNA]</scope>
    <source>
        <strain evidence="9">500-1</strain>
    </source>
</reference>
<dbReference type="InterPro" id="IPR011245">
    <property type="entry name" value="Butyrate_kin"/>
</dbReference>
<dbReference type="PANTHER" id="PTHR21060:SF3">
    <property type="entry name" value="BUTYRATE KINASE 2-RELATED"/>
    <property type="match status" value="1"/>
</dbReference>
<dbReference type="NCBIfam" id="TIGR02707">
    <property type="entry name" value="butyr_kinase"/>
    <property type="match status" value="1"/>
</dbReference>
<comment type="similarity">
    <text evidence="6 7">Belongs to the acetokinase family.</text>
</comment>
<evidence type="ECO:0000256" key="7">
    <source>
        <dbReference type="RuleBase" id="RU003835"/>
    </source>
</evidence>
<keyword evidence="4 6" id="KW-0418">Kinase</keyword>
<comment type="catalytic activity">
    <reaction evidence="6">
        <text>butanoate + ATP = butanoyl phosphate + ADP</text>
        <dbReference type="Rhea" id="RHEA:13585"/>
        <dbReference type="ChEBI" id="CHEBI:17968"/>
        <dbReference type="ChEBI" id="CHEBI:30616"/>
        <dbReference type="ChEBI" id="CHEBI:58079"/>
        <dbReference type="ChEBI" id="CHEBI:456216"/>
        <dbReference type="EC" id="2.7.2.7"/>
    </reaction>
</comment>
<evidence type="ECO:0000256" key="3">
    <source>
        <dbReference type="ARBA" id="ARBA00022741"/>
    </source>
</evidence>
<dbReference type="GO" id="GO:0005524">
    <property type="term" value="F:ATP binding"/>
    <property type="evidence" value="ECO:0007669"/>
    <property type="project" value="UniProtKB-KW"/>
</dbReference>
<dbReference type="HAMAP" id="MF_00542">
    <property type="entry name" value="Butyrate_kinase"/>
    <property type="match status" value="1"/>
</dbReference>
<comment type="subcellular location">
    <subcellularLocation>
        <location evidence="6">Cytoplasm</location>
    </subcellularLocation>
</comment>
<evidence type="ECO:0000256" key="1">
    <source>
        <dbReference type="ARBA" id="ARBA00022490"/>
    </source>
</evidence>
<dbReference type="OrthoDB" id="9771859at2"/>
<dbReference type="EMBL" id="LT907975">
    <property type="protein sequence ID" value="SOB58867.1"/>
    <property type="molecule type" value="Genomic_DNA"/>
</dbReference>
<dbReference type="GO" id="GO:0047761">
    <property type="term" value="F:butyrate kinase activity"/>
    <property type="evidence" value="ECO:0007669"/>
    <property type="project" value="UniProtKB-UniRule"/>
</dbReference>
<accession>A0A2C8F8I4</accession>
<dbReference type="PIRSF" id="PIRSF036458">
    <property type="entry name" value="Butyrate_kin"/>
    <property type="match status" value="1"/>
</dbReference>
<evidence type="ECO:0000256" key="6">
    <source>
        <dbReference type="HAMAP-Rule" id="MF_00542"/>
    </source>
</evidence>
<keyword evidence="5 6" id="KW-0067">ATP-binding</keyword>
<evidence type="ECO:0000256" key="2">
    <source>
        <dbReference type="ARBA" id="ARBA00022679"/>
    </source>
</evidence>
<dbReference type="GO" id="GO:0008776">
    <property type="term" value="F:acetate kinase activity"/>
    <property type="evidence" value="ECO:0007669"/>
    <property type="project" value="TreeGrafter"/>
</dbReference>
<proteinExistence type="inferred from homology"/>
<dbReference type="RefSeq" id="WP_097011843.1">
    <property type="nucleotide sequence ID" value="NZ_LT907975.1"/>
</dbReference>
<protein>
    <recommendedName>
        <fullName evidence="6">Probable butyrate kinase</fullName>
        <shortName evidence="6">BK</shortName>
        <ecNumber evidence="6">2.7.2.7</ecNumber>
    </recommendedName>
    <alternativeName>
        <fullName evidence="6">Branched-chain carboxylic acid kinase</fullName>
    </alternativeName>
</protein>
<dbReference type="PRINTS" id="PR00471">
    <property type="entry name" value="ACETATEKNASE"/>
</dbReference>
<dbReference type="Proteomes" id="UP000219215">
    <property type="component" value="Chromosome DPRO"/>
</dbReference>
<dbReference type="SUPFAM" id="SSF53067">
    <property type="entry name" value="Actin-like ATPase domain"/>
    <property type="match status" value="2"/>
</dbReference>
<evidence type="ECO:0000313" key="9">
    <source>
        <dbReference type="Proteomes" id="UP000219215"/>
    </source>
</evidence>
<keyword evidence="9" id="KW-1185">Reference proteome</keyword>
<dbReference type="AlphaFoldDB" id="A0A2C8F8I4"/>
<dbReference type="GO" id="GO:0006083">
    <property type="term" value="P:acetate metabolic process"/>
    <property type="evidence" value="ECO:0007669"/>
    <property type="project" value="TreeGrafter"/>
</dbReference>
<gene>
    <name evidence="6 8" type="primary">buk</name>
    <name evidence="8" type="ORF">DPRO_1964</name>
</gene>
<dbReference type="CDD" id="cd24011">
    <property type="entry name" value="ASKHA_NBD_BK"/>
    <property type="match status" value="1"/>
</dbReference>
<keyword evidence="3 6" id="KW-0547">Nucleotide-binding</keyword>
<dbReference type="InterPro" id="IPR043129">
    <property type="entry name" value="ATPase_NBD"/>
</dbReference>
<evidence type="ECO:0000313" key="8">
    <source>
        <dbReference type="EMBL" id="SOB58867.1"/>
    </source>
</evidence>
<dbReference type="InterPro" id="IPR000890">
    <property type="entry name" value="Aliphatic_acid_kin_short-chain"/>
</dbReference>
<keyword evidence="2 6" id="KW-0808">Transferase</keyword>
<sequence length="362" mass="39054">MRVFVINPGSTSTKLALYEGEHQLISREYRHDKTRMAQFSSVIDQLDFRMTAIRETLKEAGIDTASINGVAGRGGLLHPLEGGVYEVNETMLSDLSEARYGEHPCNLGAILANELALEWGVSAFIVDPVVTDEMMDIARLTGLPGVRRRSLFHALNQRGAARTVAARLGKPYDKLNCIVCHMGGGTSIGAHCQGKVVDVINALDGEGPFTPERTGGMPLLPMLDMIDRGDLSTERLREIIQREGGVYAHLGTNDMMDIENRVKAGEPEASEIFEAMAYGIARYASSLVPAFAASGKARRVDAIVLTGGLARCNPLVDRVADLTQTIAPVEAVTGDEEMAALAAGARRVLLKEEEAKTYTSAP</sequence>
<evidence type="ECO:0000256" key="5">
    <source>
        <dbReference type="ARBA" id="ARBA00022840"/>
    </source>
</evidence>
<dbReference type="Pfam" id="PF00871">
    <property type="entry name" value="Acetate_kinase"/>
    <property type="match status" value="1"/>
</dbReference>